<proteinExistence type="predicted"/>
<comment type="caution">
    <text evidence="1">The sequence shown here is derived from an EMBL/GenBank/DDBJ whole genome shotgun (WGS) entry which is preliminary data.</text>
</comment>
<sequence>MRVRVIWVRGVEVGVGMVRRAAVGNGLRGYGVVLIQALGTGIWLEAAMVINGMEDSSNGEGRVWLGTPQEAGFLFSFFVFVFAQQRSPFLFFFMVGFRLHQYGWITAFLFALSLLERLRPAYFVCTYYTV</sequence>
<evidence type="ECO:0000313" key="1">
    <source>
        <dbReference type="EMBL" id="KAH6640266.1"/>
    </source>
</evidence>
<organism evidence="1 2">
    <name type="scientific">Chaetomium tenue</name>
    <dbReference type="NCBI Taxonomy" id="1854479"/>
    <lineage>
        <taxon>Eukaryota</taxon>
        <taxon>Fungi</taxon>
        <taxon>Dikarya</taxon>
        <taxon>Ascomycota</taxon>
        <taxon>Pezizomycotina</taxon>
        <taxon>Sordariomycetes</taxon>
        <taxon>Sordariomycetidae</taxon>
        <taxon>Sordariales</taxon>
        <taxon>Chaetomiaceae</taxon>
        <taxon>Chaetomium</taxon>
    </lineage>
</organism>
<dbReference type="Proteomes" id="UP000724584">
    <property type="component" value="Unassembled WGS sequence"/>
</dbReference>
<name>A0ACB7PIP5_9PEZI</name>
<evidence type="ECO:0000313" key="2">
    <source>
        <dbReference type="Proteomes" id="UP000724584"/>
    </source>
</evidence>
<accession>A0ACB7PIP5</accession>
<keyword evidence="2" id="KW-1185">Reference proteome</keyword>
<protein>
    <submittedName>
        <fullName evidence="1">Uncharacterized protein</fullName>
    </submittedName>
</protein>
<gene>
    <name evidence="1" type="ORF">F5144DRAFT_559819</name>
</gene>
<dbReference type="EMBL" id="JAGIZQ010000002">
    <property type="protein sequence ID" value="KAH6640266.1"/>
    <property type="molecule type" value="Genomic_DNA"/>
</dbReference>
<reference evidence="1 2" key="1">
    <citation type="journal article" date="2021" name="Nat. Commun.">
        <title>Genetic determinants of endophytism in the Arabidopsis root mycobiome.</title>
        <authorList>
            <person name="Mesny F."/>
            <person name="Miyauchi S."/>
            <person name="Thiergart T."/>
            <person name="Pickel B."/>
            <person name="Atanasova L."/>
            <person name="Karlsson M."/>
            <person name="Huettel B."/>
            <person name="Barry K.W."/>
            <person name="Haridas S."/>
            <person name="Chen C."/>
            <person name="Bauer D."/>
            <person name="Andreopoulos W."/>
            <person name="Pangilinan J."/>
            <person name="LaButti K."/>
            <person name="Riley R."/>
            <person name="Lipzen A."/>
            <person name="Clum A."/>
            <person name="Drula E."/>
            <person name="Henrissat B."/>
            <person name="Kohler A."/>
            <person name="Grigoriev I.V."/>
            <person name="Martin F.M."/>
            <person name="Hacquard S."/>
        </authorList>
    </citation>
    <scope>NUCLEOTIDE SEQUENCE [LARGE SCALE GENOMIC DNA]</scope>
    <source>
        <strain evidence="1 2">MPI-SDFR-AT-0079</strain>
    </source>
</reference>